<dbReference type="InterPro" id="IPR041735">
    <property type="entry name" value="4OHPhenylPyrv_dOase_C"/>
</dbReference>
<dbReference type="CDD" id="cd07250">
    <property type="entry name" value="HPPD_C_like"/>
    <property type="match status" value="1"/>
</dbReference>
<dbReference type="InterPro" id="IPR029068">
    <property type="entry name" value="Glyas_Bleomycin-R_OHBP_Dase"/>
</dbReference>
<dbReference type="HOGENOM" id="CLU_034004_1_1_3"/>
<dbReference type="SUPFAM" id="SSF54593">
    <property type="entry name" value="Glyoxalase/Bleomycin resistance protein/Dihydroxybiphenyl dioxygenase"/>
    <property type="match status" value="1"/>
</dbReference>
<dbReference type="InterPro" id="IPR041736">
    <property type="entry name" value="4OHPhenylPyrv_dOase_N"/>
</dbReference>
<dbReference type="GO" id="GO:0046872">
    <property type="term" value="F:metal ion binding"/>
    <property type="evidence" value="ECO:0007669"/>
    <property type="project" value="UniProtKB-KW"/>
</dbReference>
<evidence type="ECO:0000259" key="6">
    <source>
        <dbReference type="PROSITE" id="PS51819"/>
    </source>
</evidence>
<evidence type="ECO:0000256" key="2">
    <source>
        <dbReference type="ARBA" id="ARBA00022723"/>
    </source>
</evidence>
<dbReference type="InterPro" id="IPR004360">
    <property type="entry name" value="Glyas_Fos-R_dOase_dom"/>
</dbReference>
<dbReference type="PANTHER" id="PTHR11959:SF1">
    <property type="entry name" value="4-HYDROXYPHENYLPYRUVATE DIOXYGENASE"/>
    <property type="match status" value="1"/>
</dbReference>
<dbReference type="STRING" id="203124.Tery_4182"/>
<evidence type="ECO:0000313" key="7">
    <source>
        <dbReference type="EMBL" id="ABG53187.1"/>
    </source>
</evidence>
<evidence type="ECO:0000256" key="5">
    <source>
        <dbReference type="PIRSR" id="PIRSR009283-1"/>
    </source>
</evidence>
<proteinExistence type="inferred from homology"/>
<feature type="binding site" evidence="5">
    <location>
        <position position="225"/>
    </location>
    <ligand>
        <name>Fe cation</name>
        <dbReference type="ChEBI" id="CHEBI:24875"/>
    </ligand>
</feature>
<dbReference type="EMBL" id="CP000393">
    <property type="protein sequence ID" value="ABG53187.1"/>
    <property type="molecule type" value="Genomic_DNA"/>
</dbReference>
<dbReference type="GO" id="GO:0003868">
    <property type="term" value="F:4-hydroxyphenylpyruvate dioxygenase activity"/>
    <property type="evidence" value="ECO:0007669"/>
    <property type="project" value="UniProtKB-EC"/>
</dbReference>
<dbReference type="GO" id="GO:0006572">
    <property type="term" value="P:L-tyrosine catabolic process"/>
    <property type="evidence" value="ECO:0007669"/>
    <property type="project" value="TreeGrafter"/>
</dbReference>
<dbReference type="Pfam" id="PF00903">
    <property type="entry name" value="Glyoxalase"/>
    <property type="match status" value="1"/>
</dbReference>
<dbReference type="Gene3D" id="3.10.180.10">
    <property type="entry name" value="2,3-Dihydroxybiphenyl 1,2-Dioxygenase, domain 1"/>
    <property type="match status" value="2"/>
</dbReference>
<keyword evidence="7" id="KW-0560">Oxidoreductase</keyword>
<evidence type="ECO:0000256" key="1">
    <source>
        <dbReference type="ARBA" id="ARBA00005877"/>
    </source>
</evidence>
<accession>Q10X37</accession>
<dbReference type="PIRSF" id="PIRSF009283">
    <property type="entry name" value="HPP_dOase"/>
    <property type="match status" value="1"/>
</dbReference>
<dbReference type="PANTHER" id="PTHR11959">
    <property type="entry name" value="4-HYDROXYPHENYLPYRUVATE DIOXYGENASE"/>
    <property type="match status" value="1"/>
</dbReference>
<dbReference type="NCBIfam" id="TIGR01263">
    <property type="entry name" value="4HPPD"/>
    <property type="match status" value="1"/>
</dbReference>
<keyword evidence="7" id="KW-0223">Dioxygenase</keyword>
<dbReference type="AlphaFoldDB" id="Q10X37"/>
<organism evidence="7">
    <name type="scientific">Trichodesmium erythraeum (strain IMS101)</name>
    <dbReference type="NCBI Taxonomy" id="203124"/>
    <lineage>
        <taxon>Bacteria</taxon>
        <taxon>Bacillati</taxon>
        <taxon>Cyanobacteriota</taxon>
        <taxon>Cyanophyceae</taxon>
        <taxon>Oscillatoriophycideae</taxon>
        <taxon>Oscillatoriales</taxon>
        <taxon>Microcoleaceae</taxon>
        <taxon>Trichodesmium</taxon>
    </lineage>
</organism>
<evidence type="ECO:0000256" key="4">
    <source>
        <dbReference type="ARBA" id="ARBA00023004"/>
    </source>
</evidence>
<protein>
    <submittedName>
        <fullName evidence="7">4-hydroxyphenylpyruvate dioxygenase</fullName>
        <ecNumber evidence="7">1.13.11.27</ecNumber>
    </submittedName>
</protein>
<sequence>MQFDHIHFYVENAIESRDWFREKLGFKAIASKTSQHTQKEIINRGQVYFALSSAITPASPVTNFLSLHPPGVADVAFRVRDITSVVANAAANGAEILQPIQENLNGLKWAKISGWGDLTHTLIEKIDDAKILNSTSQLSTDLMVIDHVVLNVAKDNLEPAFNWYHQIFNFQPHQNFDIQTNKSGLRSLVMIHPEGEVKFPINEPTSDSSQIQEFLDANSGAGIQHIALHTENILGVVGELRSLGLPFLQVPKTYYYSLQTEALSHLSETDWQKVQNCQILVDWQEKIPGAMLLQIFTQPIFNQPTVFFEFIERKVVWVNGKQIQTPGFGQGNFQALFEAIEREQMKRGSLRKN</sequence>
<feature type="binding site" evidence="5">
    <location>
        <position position="147"/>
    </location>
    <ligand>
        <name>Fe cation</name>
        <dbReference type="ChEBI" id="CHEBI:24875"/>
    </ligand>
</feature>
<keyword evidence="3" id="KW-0677">Repeat</keyword>
<dbReference type="Pfam" id="PF14696">
    <property type="entry name" value="Glyoxalase_5"/>
    <property type="match status" value="1"/>
</dbReference>
<dbReference type="KEGG" id="ter:Tery_4182"/>
<feature type="binding site" evidence="5">
    <location>
        <position position="309"/>
    </location>
    <ligand>
        <name>Fe cation</name>
        <dbReference type="ChEBI" id="CHEBI:24875"/>
    </ligand>
</feature>
<evidence type="ECO:0000256" key="3">
    <source>
        <dbReference type="ARBA" id="ARBA00022737"/>
    </source>
</evidence>
<reference evidence="7" key="1">
    <citation type="submission" date="2006-06" db="EMBL/GenBank/DDBJ databases">
        <title>Complete sequence of Trichodesmium erythraeum IMS101.</title>
        <authorList>
            <consortium name="US DOE Joint Genome Institute"/>
            <person name="Copeland A."/>
            <person name="Lucas S."/>
            <person name="Lapidus A."/>
            <person name="Barry K."/>
            <person name="Detter J.C."/>
            <person name="Glavina del Rio T."/>
            <person name="Hammon N."/>
            <person name="Israni S."/>
            <person name="Dalin E."/>
            <person name="Tice H."/>
            <person name="Pitluck S."/>
            <person name="Kiss H."/>
            <person name="Munk A.C."/>
            <person name="Brettin T."/>
            <person name="Bruce D."/>
            <person name="Han C."/>
            <person name="Tapia R."/>
            <person name="Gilna P."/>
            <person name="Schmutz J."/>
            <person name="Larimer F."/>
            <person name="Land M."/>
            <person name="Hauser L."/>
            <person name="Kyrpides N."/>
            <person name="Kim E."/>
            <person name="Richardson P."/>
        </authorList>
    </citation>
    <scope>NUCLEOTIDE SEQUENCE [LARGE SCALE GENOMIC DNA]</scope>
    <source>
        <strain evidence="7">IMS101</strain>
    </source>
</reference>
<keyword evidence="2 5" id="KW-0479">Metal-binding</keyword>
<name>Q10X37_TRIEI</name>
<feature type="domain" description="VOC" evidence="6">
    <location>
        <begin position="144"/>
        <end position="298"/>
    </location>
</feature>
<dbReference type="OrthoDB" id="9780241at2"/>
<dbReference type="InterPro" id="IPR037523">
    <property type="entry name" value="VOC_core"/>
</dbReference>
<gene>
    <name evidence="7" type="ordered locus">Tery_4182</name>
</gene>
<feature type="domain" description="VOC" evidence="6">
    <location>
        <begin position="2"/>
        <end position="128"/>
    </location>
</feature>
<dbReference type="eggNOG" id="COG3185">
    <property type="taxonomic scope" value="Bacteria"/>
</dbReference>
<keyword evidence="7" id="KW-0670">Pyruvate</keyword>
<dbReference type="PROSITE" id="PS51819">
    <property type="entry name" value="VOC"/>
    <property type="match status" value="2"/>
</dbReference>
<dbReference type="RefSeq" id="WP_011613517.1">
    <property type="nucleotide sequence ID" value="NC_008312.1"/>
</dbReference>
<comment type="cofactor">
    <cofactor evidence="5">
        <name>Fe cation</name>
        <dbReference type="ChEBI" id="CHEBI:24875"/>
    </cofactor>
    <text evidence="5">Binds 1 Fe cation per subunit.</text>
</comment>
<keyword evidence="4 5" id="KW-0408">Iron</keyword>
<dbReference type="CDD" id="cd08342">
    <property type="entry name" value="HPPD_N_like"/>
    <property type="match status" value="1"/>
</dbReference>
<dbReference type="InterPro" id="IPR005956">
    <property type="entry name" value="4OHPhenylPyrv_dOase"/>
</dbReference>
<dbReference type="EC" id="1.13.11.27" evidence="7"/>
<comment type="similarity">
    <text evidence="1">Belongs to the 4HPPD family.</text>
</comment>